<dbReference type="GO" id="GO:0051082">
    <property type="term" value="F:unfolded protein binding"/>
    <property type="evidence" value="ECO:0007669"/>
    <property type="project" value="InterPro"/>
</dbReference>
<evidence type="ECO:0000256" key="1">
    <source>
        <dbReference type="ARBA" id="ARBA00008045"/>
    </source>
</evidence>
<evidence type="ECO:0000256" key="2">
    <source>
        <dbReference type="ARBA" id="ARBA00023186"/>
    </source>
</evidence>
<proteinExistence type="inferred from homology"/>
<comment type="similarity">
    <text evidence="1">Belongs to the prefoldin subunit beta family.</text>
</comment>
<keyword evidence="3" id="KW-0175">Coiled coil</keyword>
<reference evidence="4" key="1">
    <citation type="submission" date="2023-09" db="UniProtKB">
        <authorList>
            <consortium name="Ensembl"/>
        </authorList>
    </citation>
    <scope>IDENTIFICATION</scope>
</reference>
<protein>
    <submittedName>
        <fullName evidence="4">Uncharacterized protein</fullName>
    </submittedName>
</protein>
<dbReference type="InterPro" id="IPR002777">
    <property type="entry name" value="PFD_beta-like"/>
</dbReference>
<dbReference type="PANTHER" id="PTHR21100:SF9">
    <property type="entry name" value="PREFOLDIN SUBUNIT 4"/>
    <property type="match status" value="1"/>
</dbReference>
<dbReference type="InterPro" id="IPR016661">
    <property type="entry name" value="PFDN4"/>
</dbReference>
<dbReference type="PANTHER" id="PTHR21100">
    <property type="entry name" value="PREFOLDIN SUBUNIT 4"/>
    <property type="match status" value="1"/>
</dbReference>
<dbReference type="GO" id="GO:0016272">
    <property type="term" value="C:prefoldin complex"/>
    <property type="evidence" value="ECO:0007669"/>
    <property type="project" value="InterPro"/>
</dbReference>
<dbReference type="GO" id="GO:0006457">
    <property type="term" value="P:protein folding"/>
    <property type="evidence" value="ECO:0007669"/>
    <property type="project" value="InterPro"/>
</dbReference>
<dbReference type="AlphaFoldDB" id="A0A8C0X2F0"/>
<feature type="coiled-coil region" evidence="3">
    <location>
        <begin position="19"/>
        <end position="46"/>
    </location>
</feature>
<keyword evidence="2" id="KW-0143">Chaperone</keyword>
<accession>A0A8C0X2F0</accession>
<dbReference type="Ensembl" id="ENSCCNT00000022006.1">
    <property type="protein sequence ID" value="ENSCCNP00000016909.1"/>
    <property type="gene ID" value="ENSCCNG00000017208.1"/>
</dbReference>
<name>A0A8C0X2F0_CASCN</name>
<dbReference type="Pfam" id="PF01920">
    <property type="entry name" value="Prefoldin_2"/>
    <property type="match status" value="1"/>
</dbReference>
<sequence>TLSDDCCEKSPSQIGEVFVSRVQEEIQEMLGAKQKLQEETDTLESRGNSIQQVLADLKVRLWAKLSCSVNVDTDESEIFYNSLKHSFNRLEY</sequence>
<dbReference type="GO" id="GO:0005737">
    <property type="term" value="C:cytoplasm"/>
    <property type="evidence" value="ECO:0007669"/>
    <property type="project" value="TreeGrafter"/>
</dbReference>
<evidence type="ECO:0000313" key="4">
    <source>
        <dbReference type="Ensembl" id="ENSCCNP00000016909.1"/>
    </source>
</evidence>
<evidence type="ECO:0000256" key="3">
    <source>
        <dbReference type="SAM" id="Coils"/>
    </source>
</evidence>
<organism evidence="4">
    <name type="scientific">Castor canadensis</name>
    <name type="common">American beaver</name>
    <dbReference type="NCBI Taxonomy" id="51338"/>
    <lineage>
        <taxon>Eukaryota</taxon>
        <taxon>Metazoa</taxon>
        <taxon>Chordata</taxon>
        <taxon>Craniata</taxon>
        <taxon>Vertebrata</taxon>
        <taxon>Euteleostomi</taxon>
        <taxon>Mammalia</taxon>
        <taxon>Eutheria</taxon>
        <taxon>Euarchontoglires</taxon>
        <taxon>Glires</taxon>
        <taxon>Rodentia</taxon>
        <taxon>Castorimorpha</taxon>
        <taxon>Castoridae</taxon>
        <taxon>Castor</taxon>
    </lineage>
</organism>